<sequence length="266" mass="29084">MLALSKLPAATWASYVEGMAAGESLARPAARCGVCVKTSWFMRMRVLEAMRSQLQPMRGGDGVSAQADELYLNESFSGRRSGMPRGPHANGHGARSRGISSLKVAVVAVVNDLGDCTAVLAARGRPGAEQIRAGLAPACVTGSEVSTDMHSSYAAPLAEAGAASRNRYGAADAGEDELGMVNALHERLRGFLWRFRGVSTRRLQRYLWWFCWEEHASRSDASREAMLRSHVANGSYVSTRRDLEEEPQPFWDFWESRDESDVSNLA</sequence>
<comment type="caution">
    <text evidence="2">The sequence shown here is derived from an EMBL/GenBank/DDBJ whole genome shotgun (WGS) entry which is preliminary data.</text>
</comment>
<dbReference type="Proteomes" id="UP000260943">
    <property type="component" value="Unassembled WGS sequence"/>
</dbReference>
<accession>A0A3E4QS13</accession>
<dbReference type="SMART" id="SM01126">
    <property type="entry name" value="DDE_Tnp_IS1595"/>
    <property type="match status" value="1"/>
</dbReference>
<feature type="domain" description="ISXO2-like transposase" evidence="1">
    <location>
        <begin position="56"/>
        <end position="220"/>
    </location>
</feature>
<reference evidence="2 3" key="1">
    <citation type="submission" date="2018-08" db="EMBL/GenBank/DDBJ databases">
        <title>A genome reference for cultivated species of the human gut microbiota.</title>
        <authorList>
            <person name="Zou Y."/>
            <person name="Xue W."/>
            <person name="Luo G."/>
        </authorList>
    </citation>
    <scope>NUCLEOTIDE SEQUENCE [LARGE SCALE GENOMIC DNA]</scope>
    <source>
        <strain evidence="2 3">TF08-14</strain>
    </source>
</reference>
<dbReference type="NCBIfam" id="NF033547">
    <property type="entry name" value="transpos_IS1595"/>
    <property type="match status" value="1"/>
</dbReference>
<dbReference type="EMBL" id="QSRJ01000007">
    <property type="protein sequence ID" value="RGL09877.1"/>
    <property type="molecule type" value="Genomic_DNA"/>
</dbReference>
<organism evidence="2 3">
    <name type="scientific">Collinsella tanakaei</name>
    <dbReference type="NCBI Taxonomy" id="626935"/>
    <lineage>
        <taxon>Bacteria</taxon>
        <taxon>Bacillati</taxon>
        <taxon>Actinomycetota</taxon>
        <taxon>Coriobacteriia</taxon>
        <taxon>Coriobacteriales</taxon>
        <taxon>Coriobacteriaceae</taxon>
        <taxon>Collinsella</taxon>
    </lineage>
</organism>
<dbReference type="RefSeq" id="WP_117679717.1">
    <property type="nucleotide sequence ID" value="NZ_CAJJKC010000006.1"/>
</dbReference>
<evidence type="ECO:0000259" key="1">
    <source>
        <dbReference type="SMART" id="SM01126"/>
    </source>
</evidence>
<proteinExistence type="predicted"/>
<name>A0A3E4QS13_9ACTN</name>
<evidence type="ECO:0000313" key="2">
    <source>
        <dbReference type="EMBL" id="RGL09877.1"/>
    </source>
</evidence>
<dbReference type="AlphaFoldDB" id="A0A3E4QS13"/>
<protein>
    <submittedName>
        <fullName evidence="2">IS1595 family transposase</fullName>
    </submittedName>
</protein>
<dbReference type="InterPro" id="IPR024445">
    <property type="entry name" value="Tnp_ISXO2-like"/>
</dbReference>
<gene>
    <name evidence="2" type="ORF">DXC81_06585</name>
</gene>
<evidence type="ECO:0000313" key="3">
    <source>
        <dbReference type="Proteomes" id="UP000260943"/>
    </source>
</evidence>